<organism evidence="1 2">
    <name type="scientific">Neisseria subflava</name>
    <dbReference type="NCBI Taxonomy" id="28449"/>
    <lineage>
        <taxon>Bacteria</taxon>
        <taxon>Pseudomonadati</taxon>
        <taxon>Pseudomonadota</taxon>
        <taxon>Betaproteobacteria</taxon>
        <taxon>Neisseriales</taxon>
        <taxon>Neisseriaceae</taxon>
        <taxon>Neisseria</taxon>
    </lineage>
</organism>
<evidence type="ECO:0000313" key="1">
    <source>
        <dbReference type="EMBL" id="MDK7241673.1"/>
    </source>
</evidence>
<protein>
    <submittedName>
        <fullName evidence="1">Uncharacterized protein</fullName>
    </submittedName>
</protein>
<comment type="caution">
    <text evidence="1">The sequence shown here is derived from an EMBL/GenBank/DDBJ whole genome shotgun (WGS) entry which is preliminary data.</text>
</comment>
<reference evidence="1" key="1">
    <citation type="submission" date="2023-05" db="EMBL/GenBank/DDBJ databases">
        <title>Cataloging the Phylogenetic Diversity of Human Bladder Bacteria.</title>
        <authorList>
            <person name="Du J."/>
        </authorList>
    </citation>
    <scope>NUCLEOTIDE SEQUENCE</scope>
    <source>
        <strain evidence="1">UMB1050</strain>
    </source>
</reference>
<accession>A0AAW6Y6G2</accession>
<gene>
    <name evidence="1" type="ORF">QP451_01260</name>
</gene>
<dbReference type="EMBL" id="JASOPA010000001">
    <property type="protein sequence ID" value="MDK7241673.1"/>
    <property type="molecule type" value="Genomic_DNA"/>
</dbReference>
<dbReference type="AlphaFoldDB" id="A0AAW6Y6G2"/>
<dbReference type="RefSeq" id="WP_070814002.1">
    <property type="nucleotide sequence ID" value="NZ_JASOPA010000001.1"/>
</dbReference>
<evidence type="ECO:0000313" key="2">
    <source>
        <dbReference type="Proteomes" id="UP001236303"/>
    </source>
</evidence>
<name>A0AAW6Y6G2_NEISU</name>
<sequence>MTLIVSIEAAEARAQRAYIRTKKDRKYGCLFNGDLQELKDLAAELARMPDRPVEEIAVRVQALEMQLRYINRLKYGKNLRLIKRDEAIRAGYAVASKTLNR</sequence>
<proteinExistence type="predicted"/>
<dbReference type="Proteomes" id="UP001236303">
    <property type="component" value="Unassembled WGS sequence"/>
</dbReference>